<feature type="coiled-coil region" evidence="1">
    <location>
        <begin position="420"/>
        <end position="607"/>
    </location>
</feature>
<dbReference type="PANTHER" id="PTHR23159:SF31">
    <property type="entry name" value="CENTROSOME-ASSOCIATED PROTEIN CEP250 ISOFORM X1"/>
    <property type="match status" value="1"/>
</dbReference>
<feature type="coiled-coil region" evidence="1">
    <location>
        <begin position="1008"/>
        <end position="1035"/>
    </location>
</feature>
<organism evidence="2 3">
    <name type="scientific">Acidilutibacter cellobiosedens</name>
    <dbReference type="NCBI Taxonomy" id="2507161"/>
    <lineage>
        <taxon>Bacteria</taxon>
        <taxon>Bacillati</taxon>
        <taxon>Bacillota</taxon>
        <taxon>Tissierellia</taxon>
        <taxon>Tissierellales</taxon>
        <taxon>Acidilutibacteraceae</taxon>
        <taxon>Acidilutibacter</taxon>
    </lineage>
</organism>
<feature type="coiled-coil region" evidence="1">
    <location>
        <begin position="864"/>
        <end position="891"/>
    </location>
</feature>
<dbReference type="OrthoDB" id="9815057at2"/>
<protein>
    <recommendedName>
        <fullName evidence="4">Chromosome segregation ATPase</fullName>
    </recommendedName>
</protein>
<dbReference type="PANTHER" id="PTHR23159">
    <property type="entry name" value="CENTROSOMAL PROTEIN 2"/>
    <property type="match status" value="1"/>
</dbReference>
<evidence type="ECO:0000256" key="1">
    <source>
        <dbReference type="SAM" id="Coils"/>
    </source>
</evidence>
<name>A0A410QCU8_9FIRM</name>
<feature type="coiled-coil region" evidence="1">
    <location>
        <begin position="328"/>
        <end position="395"/>
    </location>
</feature>
<dbReference type="KEGG" id="spoa:EQM13_09680"/>
<feature type="coiled-coil region" evidence="1">
    <location>
        <begin position="1075"/>
        <end position="1102"/>
    </location>
</feature>
<reference evidence="3" key="1">
    <citation type="submission" date="2019-01" db="EMBL/GenBank/DDBJ databases">
        <title>Draft genomes of a novel of Sporanaerobacter strains.</title>
        <authorList>
            <person name="Ma S."/>
        </authorList>
    </citation>
    <scope>NUCLEOTIDE SEQUENCE [LARGE SCALE GENOMIC DNA]</scope>
    <source>
        <strain evidence="3">NJN-17</strain>
    </source>
</reference>
<keyword evidence="3" id="KW-1185">Reference proteome</keyword>
<accession>A0A410QCU8</accession>
<dbReference type="Proteomes" id="UP000287969">
    <property type="component" value="Chromosome"/>
</dbReference>
<keyword evidence="1" id="KW-0175">Coiled coil</keyword>
<sequence>MPSISKIRFTNVVYEGGSKRYNDDIFVFEGNNGAILLENGGGKTVFIQTVLQAILPHSDLAERKIKDTLSLEGNPAHIAVEWILNERPRRYALTAVTLFLVNGKLDSYRYVYEYGSSDSNSIENIPFVRNTSNGNKRPAGREEMNDYYQYMSKEHVNAKRFSTIREYQKYIEENFKIIPMEWRRISLINGEEGGVEKFFDGCKTTESLVDRLLIPVAEEALAGNGMKDFADTFENQREHFKQHNYLKKNIDESKLIQDRIRKYVEVYKEYYYSLEKFGKKKGEGKALYEFFLDEHKKTDKELKDVEKAQNDWKSTNEKLVQKEYSYYLECIKQELEKDENEYNNCLRDYEVQKDEFSAKERRLENLEIAQLKKKIKDDEDEILIYKKQLDMLEKDEKTDEAEKQLRINSSAVSGYFDGEFNKLNGKRDEANRKREECNDNLRILREKKDSLDKEYEELVEKKGNLRGELNFSCRQMKDIESEILSNSENETIEEQYPKWTDKINFLEKDLVERRERLKEMYEEKNRINAELSSYREKQEQLSDNRGVLGEKIERIENEEKELLIKIKELISGYEHINSLYIKKEQIVAALEDKCERIRREREELLINERISHRFSDDYKDNEYFTAEPMLDSWINQWRNNFVFLESGAQYIGRAAAVLNKDETEYYQNYPYWASSVIVADNGENKLHEKLKRNIDKISCPIGILTQSKAQLLLEGGKIENDIFLYPSVWKDNIKREDFQAKKTEGQKKAESATRARKEKETELERYTKVLNKIKEFLDQYPYEDFTMLKEDYKHTDEEINTIKCNIEEGEKRVLQIDNDIKNAGNKINNLQEEQNVLNKNIVEAGKYLNFKNSVKGIKKDLFRLDFKIEENNKKKEENKKETERYRGISEKLLLELNKIKGYIDSLSKDELYMEVRDFVPEYSPISIEVLKRERKELKDVLNKKQKDRENISYNIVKISDAKEEHRKDLKNLILRAKYQSEKDMEFPIYGEAEIEDLIKSIKVLSPLLDKKEKELNRFKEKYQNIKSKYEVKEEDYFKVYDKIVEFTDSLGNVKKEIDDEKIELGKRIDYLNSMEEKWDKELKSIEEVLNNLRLKNEKYEYLSDNVISLGLSDDMIQGLPYDRMKYVSLVLNSLENIKKETEENIIKVDKEKRDFEMFCSEHISEPRLKNMALWGIKYKDKYDDIIEWQKNIDKRIDKTVNILEMDMMEHDKEISQFVKYLNSYLKSLAQEIGSISKKTRIKVDDKSKKIYIIDVPEWKEEFGKEEIRNYINIMIKDIESNEFKDEEGKEDKSSVRKYIEDKFQAKQLMKALMAGDGIKVKCRKVTNDGKVNSIPVSWEKTNSWSGGEKWSKNMTLFLGILNYLAEKKQSINFEQKRNRTVILDNPFGEASSNHVLDPVFFIAEQLGFQIIALTAHSEGKYIRDYFPIVYSCRLRPSLDKDTQIFTKEREIKYAFFKDNDPQVLSRLGEKEQLTMF</sequence>
<feature type="coiled-coil region" evidence="1">
    <location>
        <begin position="813"/>
        <end position="840"/>
    </location>
</feature>
<evidence type="ECO:0008006" key="4">
    <source>
        <dbReference type="Google" id="ProtNLM"/>
    </source>
</evidence>
<gene>
    <name evidence="2" type="ORF">EQM13_09680</name>
</gene>
<evidence type="ECO:0000313" key="2">
    <source>
        <dbReference type="EMBL" id="QAT61843.1"/>
    </source>
</evidence>
<proteinExistence type="predicted"/>
<dbReference type="EMBL" id="CP035282">
    <property type="protein sequence ID" value="QAT61843.1"/>
    <property type="molecule type" value="Genomic_DNA"/>
</dbReference>
<dbReference type="RefSeq" id="WP_128752528.1">
    <property type="nucleotide sequence ID" value="NZ_CP035282.1"/>
</dbReference>
<evidence type="ECO:0000313" key="3">
    <source>
        <dbReference type="Proteomes" id="UP000287969"/>
    </source>
</evidence>